<evidence type="ECO:0000256" key="3">
    <source>
        <dbReference type="SAM" id="MobiDB-lite"/>
    </source>
</evidence>
<dbReference type="GeneTree" id="ENSGT00940000159925"/>
<dbReference type="InterPro" id="IPR036034">
    <property type="entry name" value="PDZ_sf"/>
</dbReference>
<dbReference type="InterPro" id="IPR035899">
    <property type="entry name" value="DBL_dom_sf"/>
</dbReference>
<evidence type="ECO:0000259" key="5">
    <source>
        <dbReference type="PROSITE" id="PS50010"/>
    </source>
</evidence>
<dbReference type="InterPro" id="IPR036388">
    <property type="entry name" value="WH-like_DNA-bd_sf"/>
</dbReference>
<feature type="domain" description="DH" evidence="5">
    <location>
        <begin position="1"/>
        <end position="65"/>
    </location>
</feature>
<dbReference type="PROSITE" id="PS50003">
    <property type="entry name" value="PH_DOMAIN"/>
    <property type="match status" value="1"/>
</dbReference>
<sequence>MLLGGKKSTDVPLEGYLLSPIQRICKYPLLLKELLKRTPKKHADYPAVEEALQAMKAVCSNINETKRQMEKLEALEQLQSHIEGWEGTNLTDICTELLLHGNLLKISAGNIQERVFFLFDNLLVYCKRKSRVSGKKSTKRTKSINGPLYVFRGRINTEVMEVENVEDGTADYHSNNYTVTNGWKIHNTAKNKWFVCMAKHAEDKQKWLDAILREREQRECLKLGMERDAYVMIAEKGEKLYHMMMTKSRHLIKDRRRKLSIVPKCFMGNEFVSWLIDNGEISKPDEGVNLGQALLENGIIHHVSDKHQFKNEQVLYRFRYDDGTYKARSEMEDIMSKGVRLYCRLHSLHTLVIKDRDHHLKTFKSVVPAGKLVDWLLLQGDCSTREDAVTLGVGLCNNGFMHHVLEKSEFKDESQFFRFYADEEMEGTSTKSKQLQRNDFKLIENILAKSLVIHPEEEDYGFEIEEKNKAIVVKSMAGLQVGRKIYTINEDLLFLRPFSEVETMISQAFCIRRSLRLLVATKAKEIVKIPDNPDSLSFRLCGSAPPHVHAVRKGWEAAGSGLQPGQVVLKVNGNNVNRSDYQEALEYFAAQHTHQEPPQAVRRHVKTNGDLFSSEQVLLSLSDELPLVSMTVDNVHLEHGVVYEYVSTAGIKSHVLEKMVEPKGCFSLTAKILEAFSADDSLFVRNCSQLISQSDRVVTMSQYEFRQICDTKLESIRRRISSYQQFALELRNKAWPSFKQAGGRPHPLGCMDFVPTNCHVNFMQVSYPKSTTSAGRTFSIRFGRKNSLYGLDPDQAQLNPMSHTQHCVTSMGAPSWSCSGLDGDEEDGGEVSVDGSDGSVDSRRGGHGEGGLSFLLKQEDTETQDAYIHLYSRLDVAVREMRQYVAQIDVLLSSITEPTQLQREGGEPPAYEPSQPPSLAPCEDGCDQDKVEQGGIKRVCFKVNEEDQEDSGHDTMSYRDSYSECNSNRDSVLSYTSVRSNSSYLGSDEMGSGDELPCDMRISSDKQDKLHGCLEHLFNQVDSINSLLKGAVMTKACEETKHFYSDHSQPEFRQTEDWTVRCRYIIHKNIQEDPWNLPNSIKTLVESLQRFVDDGKNQLLLALLKCTDTSLQLRRDVIFCQAATGALCTLAEQLLAALRSRFNNAGEYQEDGKETSRKWLEQISAIGVLLHFQSTLAPHLKEERTTLEDTKAALLDLDKVTVFFRQLEDECLVANTPVCYQVEGSRQALRVTLYLDSCHFSELPTRLQNGGSLKLQTVLFTRALERPEGVSQQDYAATEEFQQRTNAVSLEKVKAYYRRLRAFYLEKSNLPTDSNTTAMKIDQVNIHVFCYISHLLPWLSTVSVVFRLVTCILCVTALGACHITMCGTGMQRCTLNVTLEQAMILARNHGLMPRCIMQTMDIMRKQGARVELSAKNLKVMDQMPPSFPRLFKLCLPPSDGDF</sequence>
<dbReference type="PROSITE" id="PS50010">
    <property type="entry name" value="DH_2"/>
    <property type="match status" value="1"/>
</dbReference>
<dbReference type="InterPro" id="IPR001331">
    <property type="entry name" value="GDS_CDC24_CS"/>
</dbReference>
<dbReference type="Proteomes" id="UP000694565">
    <property type="component" value="Unplaced"/>
</dbReference>
<accession>A0A8C3AF71</accession>
<evidence type="ECO:0000259" key="6">
    <source>
        <dbReference type="PROSITE" id="PS50186"/>
    </source>
</evidence>
<dbReference type="CDD" id="cd01224">
    <property type="entry name" value="PH_Collybistin_ASEF"/>
    <property type="match status" value="1"/>
</dbReference>
<name>A0A8C3AF71_CYCLU</name>
<dbReference type="Gene3D" id="1.20.900.10">
    <property type="entry name" value="Dbl homology (DH) domain"/>
    <property type="match status" value="1"/>
</dbReference>
<dbReference type="Pfam" id="PF22697">
    <property type="entry name" value="SOS1_NGEF_PH"/>
    <property type="match status" value="1"/>
</dbReference>
<dbReference type="Pfam" id="PF00621">
    <property type="entry name" value="RhoGEF"/>
    <property type="match status" value="1"/>
</dbReference>
<feature type="coiled-coil region" evidence="2">
    <location>
        <begin position="48"/>
        <end position="75"/>
    </location>
</feature>
<dbReference type="SUPFAM" id="SSF48065">
    <property type="entry name" value="DBL homology domain (DH-domain)"/>
    <property type="match status" value="1"/>
</dbReference>
<feature type="compositionally biased region" description="Pro residues" evidence="3">
    <location>
        <begin position="910"/>
        <end position="919"/>
    </location>
</feature>
<dbReference type="InterPro" id="IPR036390">
    <property type="entry name" value="WH_DNA-bd_sf"/>
</dbReference>
<dbReference type="FunFam" id="2.30.29.30:FF:000055">
    <property type="entry name" value="Phosphatidylinositol 3,4,5-trisphosphate-dependent Rac exchanger 1 protein-like"/>
    <property type="match status" value="1"/>
</dbReference>
<dbReference type="Ensembl" id="ENSCLMT00005042592.1">
    <property type="protein sequence ID" value="ENSCLMP00005041081.1"/>
    <property type="gene ID" value="ENSCLMG00005019263.1"/>
</dbReference>
<dbReference type="Pfam" id="PF00610">
    <property type="entry name" value="DEP"/>
    <property type="match status" value="2"/>
</dbReference>
<dbReference type="FunFam" id="2.30.42.10:FF:000085">
    <property type="entry name" value="Phosphatidylinositol-3,4,5-trisphosphate dependent Rac exchange factor 2"/>
    <property type="match status" value="1"/>
</dbReference>
<dbReference type="GO" id="GO:0005886">
    <property type="term" value="C:plasma membrane"/>
    <property type="evidence" value="ECO:0007669"/>
    <property type="project" value="TreeGrafter"/>
</dbReference>
<feature type="domain" description="DEP" evidence="6">
    <location>
        <begin position="347"/>
        <end position="421"/>
    </location>
</feature>
<reference evidence="7" key="1">
    <citation type="submission" date="2025-08" db="UniProtKB">
        <authorList>
            <consortium name="Ensembl"/>
        </authorList>
    </citation>
    <scope>IDENTIFICATION</scope>
</reference>
<keyword evidence="1" id="KW-0344">Guanine-nucleotide releasing factor</keyword>
<feature type="domain" description="DEP" evidence="6">
    <location>
        <begin position="246"/>
        <end position="320"/>
    </location>
</feature>
<dbReference type="SMART" id="SM00233">
    <property type="entry name" value="PH"/>
    <property type="match status" value="1"/>
</dbReference>
<dbReference type="GO" id="GO:0005085">
    <property type="term" value="F:guanyl-nucleotide exchange factor activity"/>
    <property type="evidence" value="ECO:0007669"/>
    <property type="project" value="UniProtKB-KW"/>
</dbReference>
<dbReference type="SUPFAM" id="SSF46785">
    <property type="entry name" value="Winged helix' DNA-binding domain"/>
    <property type="match status" value="2"/>
</dbReference>
<dbReference type="InterPro" id="IPR037367">
    <property type="entry name" value="Rex2_DEP_1"/>
</dbReference>
<proteinExistence type="predicted"/>
<evidence type="ECO:0000313" key="7">
    <source>
        <dbReference type="Ensembl" id="ENSCLMP00005041081.1"/>
    </source>
</evidence>
<feature type="domain" description="PH" evidence="4">
    <location>
        <begin position="96"/>
        <end position="216"/>
    </location>
</feature>
<dbReference type="GO" id="GO:0023051">
    <property type="term" value="P:regulation of signaling"/>
    <property type="evidence" value="ECO:0007669"/>
    <property type="project" value="TreeGrafter"/>
</dbReference>
<dbReference type="Gene3D" id="2.30.29.30">
    <property type="entry name" value="Pleckstrin-homology domain (PH domain)/Phosphotyrosine-binding domain (PTB)"/>
    <property type="match status" value="1"/>
</dbReference>
<reference evidence="7" key="2">
    <citation type="submission" date="2025-09" db="UniProtKB">
        <authorList>
            <consortium name="Ensembl"/>
        </authorList>
    </citation>
    <scope>IDENTIFICATION</scope>
</reference>
<dbReference type="PANTHER" id="PTHR22829">
    <property type="entry name" value="DEP DOMAIN PROTEIN"/>
    <property type="match status" value="1"/>
</dbReference>
<evidence type="ECO:0000256" key="2">
    <source>
        <dbReference type="SAM" id="Coils"/>
    </source>
</evidence>
<evidence type="ECO:0000313" key="8">
    <source>
        <dbReference type="Proteomes" id="UP000694565"/>
    </source>
</evidence>
<dbReference type="InterPro" id="IPR000591">
    <property type="entry name" value="DEP_dom"/>
</dbReference>
<dbReference type="GO" id="GO:0007186">
    <property type="term" value="P:G protein-coupled receptor signaling pathway"/>
    <property type="evidence" value="ECO:0007669"/>
    <property type="project" value="TreeGrafter"/>
</dbReference>
<feature type="compositionally biased region" description="Low complexity" evidence="3">
    <location>
        <begin position="830"/>
        <end position="839"/>
    </location>
</feature>
<feature type="region of interest" description="Disordered" evidence="3">
    <location>
        <begin position="900"/>
        <end position="927"/>
    </location>
</feature>
<dbReference type="PROSITE" id="PS00741">
    <property type="entry name" value="DH_1"/>
    <property type="match status" value="1"/>
</dbReference>
<dbReference type="PANTHER" id="PTHR22829:SF6">
    <property type="entry name" value="PHOSPHATIDYLINOSITOL 3,4,5-TRISPHOSPHATE-DEPENDENT RAC EXCHANGER 1 PROTEIN"/>
    <property type="match status" value="1"/>
</dbReference>
<dbReference type="InterPro" id="IPR051832">
    <property type="entry name" value="mTOR-Rac_regulators"/>
</dbReference>
<dbReference type="SUPFAM" id="SSF50729">
    <property type="entry name" value="PH domain-like"/>
    <property type="match status" value="1"/>
</dbReference>
<dbReference type="InterPro" id="IPR001849">
    <property type="entry name" value="PH_domain"/>
</dbReference>
<dbReference type="GO" id="GO:0005096">
    <property type="term" value="F:GTPase activator activity"/>
    <property type="evidence" value="ECO:0007669"/>
    <property type="project" value="TreeGrafter"/>
</dbReference>
<dbReference type="InterPro" id="IPR011993">
    <property type="entry name" value="PH-like_dom_sf"/>
</dbReference>
<dbReference type="GO" id="GO:0035556">
    <property type="term" value="P:intracellular signal transduction"/>
    <property type="evidence" value="ECO:0007669"/>
    <property type="project" value="InterPro"/>
</dbReference>
<dbReference type="SUPFAM" id="SSF50156">
    <property type="entry name" value="PDZ domain-like"/>
    <property type="match status" value="1"/>
</dbReference>
<dbReference type="SMART" id="SM00049">
    <property type="entry name" value="DEP"/>
    <property type="match status" value="2"/>
</dbReference>
<organism evidence="7 8">
    <name type="scientific">Cyclopterus lumpus</name>
    <name type="common">Lumpsucker</name>
    <dbReference type="NCBI Taxonomy" id="8103"/>
    <lineage>
        <taxon>Eukaryota</taxon>
        <taxon>Metazoa</taxon>
        <taxon>Chordata</taxon>
        <taxon>Craniata</taxon>
        <taxon>Vertebrata</taxon>
        <taxon>Euteleostomi</taxon>
        <taxon>Actinopterygii</taxon>
        <taxon>Neopterygii</taxon>
        <taxon>Teleostei</taxon>
        <taxon>Neoteleostei</taxon>
        <taxon>Acanthomorphata</taxon>
        <taxon>Eupercaria</taxon>
        <taxon>Perciformes</taxon>
        <taxon>Cottioidei</taxon>
        <taxon>Cottales</taxon>
        <taxon>Cyclopteridae</taxon>
        <taxon>Cyclopterus</taxon>
    </lineage>
</organism>
<dbReference type="CDD" id="cd04439">
    <property type="entry name" value="DEP_1_P-Rex"/>
    <property type="match status" value="1"/>
</dbReference>
<dbReference type="FunFam" id="1.10.10.10:FF:000094">
    <property type="entry name" value="Phosphatidylinositol-3,4,5-trisphosphate dependent Rac exchange factor 1"/>
    <property type="match status" value="1"/>
</dbReference>
<dbReference type="PROSITE" id="PS50186">
    <property type="entry name" value="DEP"/>
    <property type="match status" value="2"/>
</dbReference>
<dbReference type="Gene3D" id="2.30.42.10">
    <property type="match status" value="2"/>
</dbReference>
<evidence type="ECO:0000256" key="1">
    <source>
        <dbReference type="ARBA" id="ARBA00022658"/>
    </source>
</evidence>
<dbReference type="InterPro" id="IPR055251">
    <property type="entry name" value="SOS1_NGEF_PH"/>
</dbReference>
<protein>
    <submittedName>
        <fullName evidence="7">Phosphatidylinositol-3,4,5-trisphosphate dependent Rac exchange factor 1</fullName>
    </submittedName>
</protein>
<dbReference type="InterPro" id="IPR000219">
    <property type="entry name" value="DH_dom"/>
</dbReference>
<keyword evidence="8" id="KW-1185">Reference proteome</keyword>
<feature type="region of interest" description="Disordered" evidence="3">
    <location>
        <begin position="819"/>
        <end position="846"/>
    </location>
</feature>
<evidence type="ECO:0000259" key="4">
    <source>
        <dbReference type="PROSITE" id="PS50003"/>
    </source>
</evidence>
<dbReference type="CDD" id="cd04440">
    <property type="entry name" value="DEP_2_P-Rex"/>
    <property type="match status" value="1"/>
</dbReference>
<dbReference type="Gene3D" id="1.10.10.10">
    <property type="entry name" value="Winged helix-like DNA-binding domain superfamily/Winged helix DNA-binding domain"/>
    <property type="match status" value="2"/>
</dbReference>
<keyword evidence="2" id="KW-0175">Coiled coil</keyword>